<accession>A0ABP9LVC4</accession>
<evidence type="ECO:0000313" key="2">
    <source>
        <dbReference type="Proteomes" id="UP001500353"/>
    </source>
</evidence>
<keyword evidence="2" id="KW-1185">Reference proteome</keyword>
<organism evidence="1 2">
    <name type="scientific">Chryseobacterium ginsengisoli</name>
    <dbReference type="NCBI Taxonomy" id="363853"/>
    <lineage>
        <taxon>Bacteria</taxon>
        <taxon>Pseudomonadati</taxon>
        <taxon>Bacteroidota</taxon>
        <taxon>Flavobacteriia</taxon>
        <taxon>Flavobacteriales</taxon>
        <taxon>Weeksellaceae</taxon>
        <taxon>Chryseobacterium group</taxon>
        <taxon>Chryseobacterium</taxon>
    </lineage>
</organism>
<reference evidence="2" key="1">
    <citation type="journal article" date="2019" name="Int. J. Syst. Evol. Microbiol.">
        <title>The Global Catalogue of Microorganisms (GCM) 10K type strain sequencing project: providing services to taxonomists for standard genome sequencing and annotation.</title>
        <authorList>
            <consortium name="The Broad Institute Genomics Platform"/>
            <consortium name="The Broad Institute Genome Sequencing Center for Infectious Disease"/>
            <person name="Wu L."/>
            <person name="Ma J."/>
        </authorList>
    </citation>
    <scope>NUCLEOTIDE SEQUENCE [LARGE SCALE GENOMIC DNA]</scope>
    <source>
        <strain evidence="2">JCM 18019</strain>
    </source>
</reference>
<sequence>MKKISELSIADLKAAHDFVKTSLDSKEIENNMKEEDVTSERIETSEKMSKLENYLYHELLNRVLSLEP</sequence>
<name>A0ABP9LVC4_9FLAO</name>
<evidence type="ECO:0000313" key="1">
    <source>
        <dbReference type="EMBL" id="GAA5085469.1"/>
    </source>
</evidence>
<protein>
    <submittedName>
        <fullName evidence="1">Uncharacterized protein</fullName>
    </submittedName>
</protein>
<gene>
    <name evidence="1" type="ORF">GCM10023210_06320</name>
</gene>
<comment type="caution">
    <text evidence="1">The sequence shown here is derived from an EMBL/GenBank/DDBJ whole genome shotgun (WGS) entry which is preliminary data.</text>
</comment>
<dbReference type="EMBL" id="BAABHX010000001">
    <property type="protein sequence ID" value="GAA5085469.1"/>
    <property type="molecule type" value="Genomic_DNA"/>
</dbReference>
<proteinExistence type="predicted"/>
<dbReference type="Proteomes" id="UP001500353">
    <property type="component" value="Unassembled WGS sequence"/>
</dbReference>
<dbReference type="RefSeq" id="WP_345200258.1">
    <property type="nucleotide sequence ID" value="NZ_BAABHX010000001.1"/>
</dbReference>